<dbReference type="STRING" id="999415.HMPREF9943_00227"/>
<gene>
    <name evidence="1" type="ORF">HMPREF9943_00227</name>
</gene>
<dbReference type="InterPro" id="IPR012674">
    <property type="entry name" value="Calycin"/>
</dbReference>
<dbReference type="EMBL" id="AGEJ01000005">
    <property type="protein sequence ID" value="EMD17440.1"/>
    <property type="molecule type" value="Genomic_DNA"/>
</dbReference>
<accession>M2Q3H1</accession>
<dbReference type="RefSeq" id="WP_004801252.1">
    <property type="nucleotide sequence ID" value="NZ_AUGJ01000009.1"/>
</dbReference>
<evidence type="ECO:0000313" key="2">
    <source>
        <dbReference type="Proteomes" id="UP000011758"/>
    </source>
</evidence>
<proteinExistence type="predicted"/>
<keyword evidence="2" id="KW-1185">Reference proteome</keyword>
<comment type="caution">
    <text evidence="1">The sequence shown here is derived from an EMBL/GenBank/DDBJ whole genome shotgun (WGS) entry which is preliminary data.</text>
</comment>
<evidence type="ECO:0000313" key="1">
    <source>
        <dbReference type="EMBL" id="EMD17440.1"/>
    </source>
</evidence>
<sequence>MNKQIHYKAIFQNNQNQNKVEYCRIGNYEYQESLHHLSFDIEETPVHISYNEHQVKLVHGTSELNFKKDIEIANSYQTPYGNIEMISKIRNMKADDHKLHLIYDLYQDNHLITTVYLLVKFEDIHS</sequence>
<reference evidence="1 2" key="1">
    <citation type="submission" date="2013-02" db="EMBL/GenBank/DDBJ databases">
        <title>The Genome Sequence of Lactobacillus catenaformis F0143.</title>
        <authorList>
            <consortium name="The Broad Institute Genome Sequencing Platform"/>
            <person name="Earl A."/>
            <person name="Ward D."/>
            <person name="Feldgarden M."/>
            <person name="Gevers D."/>
            <person name="Izard J."/>
            <person name="Blanton J.M."/>
            <person name="Mathney J."/>
            <person name="Dewhirst F.E."/>
            <person name="Young S.K."/>
            <person name="Zeng Q."/>
            <person name="Gargeya S."/>
            <person name="Fitzgerald M."/>
            <person name="Haas B."/>
            <person name="Abouelleil A."/>
            <person name="Alvarado L."/>
            <person name="Arachchi H.M."/>
            <person name="Berlin A."/>
            <person name="Chapman S.B."/>
            <person name="Gearin G."/>
            <person name="Goldberg J."/>
            <person name="Griggs A."/>
            <person name="Gujja S."/>
            <person name="Hansen M."/>
            <person name="Heiman D."/>
            <person name="Howarth C."/>
            <person name="Larimer J."/>
            <person name="Lui A."/>
            <person name="MacDonald P.J.P."/>
            <person name="McCowen C."/>
            <person name="Montmayeur A."/>
            <person name="Murphy C."/>
            <person name="Neiman D."/>
            <person name="Pearson M."/>
            <person name="Priest M."/>
            <person name="Roberts A."/>
            <person name="Saif S."/>
            <person name="Shea T."/>
            <person name="Sisk P."/>
            <person name="Stolte C."/>
            <person name="Sykes S."/>
            <person name="Wortman J."/>
            <person name="Nusbaum C."/>
            <person name="Birren B."/>
        </authorList>
    </citation>
    <scope>NUCLEOTIDE SEQUENCE [LARGE SCALE GENOMIC DNA]</scope>
    <source>
        <strain evidence="1 2">OT 569</strain>
    </source>
</reference>
<dbReference type="Gene3D" id="2.40.128.20">
    <property type="match status" value="1"/>
</dbReference>
<dbReference type="AlphaFoldDB" id="M2Q3H1"/>
<dbReference type="Pfam" id="PF09148">
    <property type="entry name" value="DUF1934"/>
    <property type="match status" value="1"/>
</dbReference>
<dbReference type="BioCyc" id="ECAT999415-HMP:GTTI-236-MONOMER"/>
<evidence type="ECO:0008006" key="3">
    <source>
        <dbReference type="Google" id="ProtNLM"/>
    </source>
</evidence>
<protein>
    <recommendedName>
        <fullName evidence="3">DUF1934 domain-containing protein</fullName>
    </recommendedName>
</protein>
<organism evidence="1 2">
    <name type="scientific">Eggerthia catenaformis OT 569 = DSM 20559</name>
    <dbReference type="NCBI Taxonomy" id="999415"/>
    <lineage>
        <taxon>Bacteria</taxon>
        <taxon>Bacillati</taxon>
        <taxon>Bacillota</taxon>
        <taxon>Erysipelotrichia</taxon>
        <taxon>Erysipelotrichales</taxon>
        <taxon>Coprobacillaceae</taxon>
        <taxon>Eggerthia</taxon>
    </lineage>
</organism>
<dbReference type="SUPFAM" id="SSF50814">
    <property type="entry name" value="Lipocalins"/>
    <property type="match status" value="1"/>
</dbReference>
<name>M2Q3H1_9FIRM</name>
<dbReference type="InterPro" id="IPR015231">
    <property type="entry name" value="DUF1934"/>
</dbReference>
<dbReference type="Proteomes" id="UP000011758">
    <property type="component" value="Unassembled WGS sequence"/>
</dbReference>